<comment type="subcellular location">
    <subcellularLocation>
        <location evidence="1 8">Cell membrane</location>
        <topology evidence="1 8">Multi-pass membrane protein</topology>
    </subcellularLocation>
</comment>
<feature type="region of interest" description="Disordered" evidence="9">
    <location>
        <begin position="1"/>
        <end position="24"/>
    </location>
</feature>
<evidence type="ECO:0000313" key="14">
    <source>
        <dbReference type="Proteomes" id="UP000318693"/>
    </source>
</evidence>
<organism evidence="12 14">
    <name type="scientific">Georgenia yuyongxinii</name>
    <dbReference type="NCBI Taxonomy" id="2589797"/>
    <lineage>
        <taxon>Bacteria</taxon>
        <taxon>Bacillati</taxon>
        <taxon>Actinomycetota</taxon>
        <taxon>Actinomycetes</taxon>
        <taxon>Micrococcales</taxon>
        <taxon>Bogoriellaceae</taxon>
        <taxon>Georgenia</taxon>
    </lineage>
</organism>
<dbReference type="GO" id="GO:0005886">
    <property type="term" value="C:plasma membrane"/>
    <property type="evidence" value="ECO:0007669"/>
    <property type="project" value="UniProtKB-SubCell"/>
</dbReference>
<keyword evidence="5 8" id="KW-0812">Transmembrane</keyword>
<dbReference type="OrthoDB" id="9808619at2"/>
<evidence type="ECO:0000259" key="10">
    <source>
        <dbReference type="PROSITE" id="PS50928"/>
    </source>
</evidence>
<dbReference type="GO" id="GO:0055085">
    <property type="term" value="P:transmembrane transport"/>
    <property type="evidence" value="ECO:0007669"/>
    <property type="project" value="InterPro"/>
</dbReference>
<evidence type="ECO:0000256" key="1">
    <source>
        <dbReference type="ARBA" id="ARBA00004651"/>
    </source>
</evidence>
<dbReference type="SUPFAM" id="SSF161098">
    <property type="entry name" value="MetI-like"/>
    <property type="match status" value="1"/>
</dbReference>
<dbReference type="PANTHER" id="PTHR42929">
    <property type="entry name" value="INNER MEMBRANE ABC TRANSPORTER PERMEASE PROTEIN YDCU-RELATED-RELATED"/>
    <property type="match status" value="1"/>
</dbReference>
<evidence type="ECO:0000256" key="5">
    <source>
        <dbReference type="ARBA" id="ARBA00022692"/>
    </source>
</evidence>
<feature type="transmembrane region" description="Helical" evidence="8">
    <location>
        <begin position="217"/>
        <end position="238"/>
    </location>
</feature>
<evidence type="ECO:0000313" key="11">
    <source>
        <dbReference type="EMBL" id="QDC26755.1"/>
    </source>
</evidence>
<keyword evidence="3 8" id="KW-0813">Transport</keyword>
<feature type="transmembrane region" description="Helical" evidence="8">
    <location>
        <begin position="265"/>
        <end position="286"/>
    </location>
</feature>
<keyword evidence="7 8" id="KW-0472">Membrane</keyword>
<dbReference type="InterPro" id="IPR035906">
    <property type="entry name" value="MetI-like_sf"/>
</dbReference>
<evidence type="ECO:0000256" key="2">
    <source>
        <dbReference type="ARBA" id="ARBA00007069"/>
    </source>
</evidence>
<dbReference type="PROSITE" id="PS50928">
    <property type="entry name" value="ABC_TM1"/>
    <property type="match status" value="1"/>
</dbReference>
<name>A0A552WY15_9MICO</name>
<evidence type="ECO:0000256" key="6">
    <source>
        <dbReference type="ARBA" id="ARBA00022989"/>
    </source>
</evidence>
<dbReference type="Proteomes" id="UP000318693">
    <property type="component" value="Unassembled WGS sequence"/>
</dbReference>
<proteinExistence type="inferred from homology"/>
<dbReference type="Pfam" id="PF00528">
    <property type="entry name" value="BPD_transp_1"/>
    <property type="match status" value="1"/>
</dbReference>
<accession>A0A5B8CBH6</accession>
<reference evidence="12 14" key="2">
    <citation type="submission" date="2019-07" db="EMBL/GenBank/DDBJ databases">
        <title>Georgenia wutianyii sp. nov. and Georgenia *** sp. nov. isolated from plateau pika (Ochotona curzoniae) in the Qinghai-Tibet plateau of China.</title>
        <authorList>
            <person name="Tian Z."/>
        </authorList>
    </citation>
    <scope>NUCLEOTIDE SEQUENCE [LARGE SCALE GENOMIC DNA]</scope>
    <source>
        <strain evidence="12 14">Z446</strain>
    </source>
</reference>
<dbReference type="RefSeq" id="WP_139931621.1">
    <property type="nucleotide sequence ID" value="NZ_JBHUCV010000009.1"/>
</dbReference>
<dbReference type="EMBL" id="VJXR01000001">
    <property type="protein sequence ID" value="TRW47575.1"/>
    <property type="molecule type" value="Genomic_DNA"/>
</dbReference>
<evidence type="ECO:0000313" key="13">
    <source>
        <dbReference type="Proteomes" id="UP000314616"/>
    </source>
</evidence>
<dbReference type="PANTHER" id="PTHR42929:SF5">
    <property type="entry name" value="ABC TRANSPORTER PERMEASE PROTEIN"/>
    <property type="match status" value="1"/>
</dbReference>
<keyword evidence="6 8" id="KW-1133">Transmembrane helix</keyword>
<feature type="transmembrane region" description="Helical" evidence="8">
    <location>
        <begin position="160"/>
        <end position="185"/>
    </location>
</feature>
<reference evidence="11 13" key="1">
    <citation type="submission" date="2019-05" db="EMBL/GenBank/DDBJ databases">
        <title>Georgenia *** sp. nov., and Georgenia *** sp. nov., isolated from the intestinal contents of plateau pika (Ochotona curzoniae) in the Qinghai-Tibet plateau of China.</title>
        <authorList>
            <person name="Tian Z."/>
        </authorList>
    </citation>
    <scope>NUCLEOTIDE SEQUENCE [LARGE SCALE GENOMIC DNA]</scope>
    <source>
        <strain evidence="11 13">Z443</strain>
    </source>
</reference>
<evidence type="ECO:0000256" key="3">
    <source>
        <dbReference type="ARBA" id="ARBA00022448"/>
    </source>
</evidence>
<accession>A0A552WY15</accession>
<evidence type="ECO:0000256" key="7">
    <source>
        <dbReference type="ARBA" id="ARBA00023136"/>
    </source>
</evidence>
<keyword evidence="4" id="KW-1003">Cell membrane</keyword>
<sequence>MSSSLLYSPARNAPGSTLPTPAPRKARPRRLAGLLVLPACIVLAVFFLYPLALIIWRSFSEPSLGFANYVELFTNESSLKVLLRTFLTALAVSTITLVMAYPYAYMMTRVNRRTRAVLMAIAMLPFWMSLMARTFAWVVLLGHGGPVAKLFALFGMDDVVLLGTVWGVVVGTVQVLLPYMILTLYGTMQGIDMRLVDAAKSLGATPRSAFRRVYLPLSLPGVAAGYTLVFVISLGFYITPRILGSPQQSLIAQVIGIRVERLLDFGGAGAMSVLLLVLTALLLIVVSRVSGNRKLLEGGS</sequence>
<evidence type="ECO:0000313" key="12">
    <source>
        <dbReference type="EMBL" id="TRW47575.1"/>
    </source>
</evidence>
<dbReference type="AlphaFoldDB" id="A0A552WY15"/>
<dbReference type="KEGG" id="gyu:FE374_14630"/>
<gene>
    <name evidence="11" type="ORF">FE374_14630</name>
    <name evidence="12" type="ORF">FJ693_00240</name>
</gene>
<feature type="transmembrane region" description="Helical" evidence="8">
    <location>
        <begin position="116"/>
        <end position="140"/>
    </location>
</feature>
<comment type="similarity">
    <text evidence="2">Belongs to the binding-protein-dependent transport system permease family. CysTW subfamily.</text>
</comment>
<keyword evidence="14" id="KW-1185">Reference proteome</keyword>
<feature type="domain" description="ABC transmembrane type-1" evidence="10">
    <location>
        <begin position="82"/>
        <end position="286"/>
    </location>
</feature>
<dbReference type="CDD" id="cd06261">
    <property type="entry name" value="TM_PBP2"/>
    <property type="match status" value="1"/>
</dbReference>
<evidence type="ECO:0000256" key="9">
    <source>
        <dbReference type="SAM" id="MobiDB-lite"/>
    </source>
</evidence>
<feature type="transmembrane region" description="Helical" evidence="8">
    <location>
        <begin position="31"/>
        <end position="56"/>
    </location>
</feature>
<evidence type="ECO:0000256" key="4">
    <source>
        <dbReference type="ARBA" id="ARBA00022475"/>
    </source>
</evidence>
<dbReference type="EMBL" id="CP040915">
    <property type="protein sequence ID" value="QDC26755.1"/>
    <property type="molecule type" value="Genomic_DNA"/>
</dbReference>
<evidence type="ECO:0000256" key="8">
    <source>
        <dbReference type="RuleBase" id="RU363032"/>
    </source>
</evidence>
<dbReference type="Proteomes" id="UP000314616">
    <property type="component" value="Chromosome"/>
</dbReference>
<dbReference type="InterPro" id="IPR000515">
    <property type="entry name" value="MetI-like"/>
</dbReference>
<protein>
    <submittedName>
        <fullName evidence="12">ABC transporter permease</fullName>
    </submittedName>
</protein>
<feature type="transmembrane region" description="Helical" evidence="8">
    <location>
        <begin position="81"/>
        <end position="104"/>
    </location>
</feature>
<dbReference type="Gene3D" id="1.10.3720.10">
    <property type="entry name" value="MetI-like"/>
    <property type="match status" value="1"/>
</dbReference>